<dbReference type="SUPFAM" id="SSF53300">
    <property type="entry name" value="vWA-like"/>
    <property type="match status" value="1"/>
</dbReference>
<dbReference type="EMBL" id="JAINZZ010000016">
    <property type="protein sequence ID" value="MBY8879018.1"/>
    <property type="molecule type" value="Genomic_DNA"/>
</dbReference>
<dbReference type="Gene3D" id="3.40.50.1460">
    <property type="match status" value="1"/>
</dbReference>
<name>A0ABS7Q7U2_9ACTN</name>
<dbReference type="SMART" id="SM00327">
    <property type="entry name" value="VWA"/>
    <property type="match status" value="1"/>
</dbReference>
<organism evidence="3 4">
    <name type="scientific">Actinacidiphila acidipaludis</name>
    <dbReference type="NCBI Taxonomy" id="2873382"/>
    <lineage>
        <taxon>Bacteria</taxon>
        <taxon>Bacillati</taxon>
        <taxon>Actinomycetota</taxon>
        <taxon>Actinomycetes</taxon>
        <taxon>Kitasatosporales</taxon>
        <taxon>Streptomycetaceae</taxon>
        <taxon>Actinacidiphila</taxon>
    </lineage>
</organism>
<dbReference type="InterPro" id="IPR011600">
    <property type="entry name" value="Pept_C14_caspase"/>
</dbReference>
<dbReference type="InterPro" id="IPR036465">
    <property type="entry name" value="vWFA_dom_sf"/>
</dbReference>
<comment type="caution">
    <text evidence="3">The sequence shown here is derived from an EMBL/GenBank/DDBJ whole genome shotgun (WGS) entry which is preliminary data.</text>
</comment>
<feature type="compositionally biased region" description="Basic and acidic residues" evidence="1">
    <location>
        <begin position="874"/>
        <end position="887"/>
    </location>
</feature>
<evidence type="ECO:0000313" key="3">
    <source>
        <dbReference type="EMBL" id="MBY8879018.1"/>
    </source>
</evidence>
<dbReference type="Gene3D" id="3.40.50.410">
    <property type="entry name" value="von Willebrand factor, type A domain"/>
    <property type="match status" value="1"/>
</dbReference>
<feature type="region of interest" description="Disordered" evidence="1">
    <location>
        <begin position="637"/>
        <end position="661"/>
    </location>
</feature>
<reference evidence="3 4" key="1">
    <citation type="submission" date="2021-08" db="EMBL/GenBank/DDBJ databases">
        <title>WGS of actinomycetes from Thailand.</title>
        <authorList>
            <person name="Thawai C."/>
        </authorList>
    </citation>
    <scope>NUCLEOTIDE SEQUENCE [LARGE SCALE GENOMIC DNA]</scope>
    <source>
        <strain evidence="3 4">PLK6-54</strain>
    </source>
</reference>
<gene>
    <name evidence="3" type="ORF">K7862_15435</name>
</gene>
<evidence type="ECO:0000256" key="1">
    <source>
        <dbReference type="SAM" id="MobiDB-lite"/>
    </source>
</evidence>
<evidence type="ECO:0000259" key="2">
    <source>
        <dbReference type="PROSITE" id="PS50234"/>
    </source>
</evidence>
<dbReference type="CDD" id="cd00198">
    <property type="entry name" value="vWFA"/>
    <property type="match status" value="1"/>
</dbReference>
<dbReference type="RefSeq" id="WP_222963159.1">
    <property type="nucleotide sequence ID" value="NZ_JAINZZ010000016.1"/>
</dbReference>
<sequence length="887" mass="93354">MPDPDFDPRGRANRALLVAVDHYRHAEDLRGVRHNLSELLDTLLNGGLFGIPEIDPVTPVKSSEFWTRLDRAADEARGLLLVYFAGHGRLSHDGSELFLTFGDSLRLPGDEPHYSESVSWNDVLQKLRATAHRGRVGRIVVILDCCYAGNALQSFRPGAVETGRDRISVLTAVQINRRIRAGDGTVTTPYTGHLVELLRNGVGAEDGLVRLAPLAAALQKALRDRTTEDGDPWEPRHHLAEGGVDVIVGVTGLRRPHAEPPVATRVARALKAAAAATAAALRGAGRRLRDAFRDAPRLPATVLTALATALAVLLAAGGYGVYRWVDGGRACAPPVQLRLLTDPDAEPTVSRAVDAFAGSSANHDGNGCRRAGISVDAPKAEDAVTGFQRAAEWQSPRSTGSFQPQRDIGAQPDVWIPGSGVSVKRALTAGPENGAATLDPLGPLAYTPLVLAVPRNLSVQAADLTGAPLENLVTKVLADNKPSAVLRADPEYTDAAQLATVGVYSTNEGAAPADTDTVRSFEQQAAQLSPAPRSSYELMCELASSPSSLEDNAAVIVPEQVMAQFNDATGPHDETGCDTGTLSRRLPEYPADVGMLDLPFVHVTWRDGDRDAAARDAAVHALYSWLTGKDGQRVFTDAGYRGRSDHDGDASPPPTGSWLTGDGHAVGNLQSSGYDVSGDSVDTALKEFRDARGAGQVLYLLDSSTSMGDDGNKVWSGPGRAKDLITQSLDAFGPGDEYGVWAVSGRKPPATPLVPFTSHTSAGEPAKLLAAATTGGEAHPGDALIAALAELKNHAGNGQPQLVVVLTDDEDDTWVTGRQLAELTKAARDQHVPVDWVSLTSGGCTAGNGHRGPQIAAATGGRCLDPSGNQAAGLHDEVDRVGTGDTP</sequence>
<feature type="domain" description="VWFA" evidence="2">
    <location>
        <begin position="696"/>
        <end position="839"/>
    </location>
</feature>
<dbReference type="Pfam" id="PF00092">
    <property type="entry name" value="VWA"/>
    <property type="match status" value="1"/>
</dbReference>
<proteinExistence type="predicted"/>
<dbReference type="Proteomes" id="UP000778578">
    <property type="component" value="Unassembled WGS sequence"/>
</dbReference>
<feature type="compositionally biased region" description="Polar residues" evidence="1">
    <location>
        <begin position="395"/>
        <end position="404"/>
    </location>
</feature>
<dbReference type="InterPro" id="IPR002035">
    <property type="entry name" value="VWF_A"/>
</dbReference>
<dbReference type="Pfam" id="PF00656">
    <property type="entry name" value="Peptidase_C14"/>
    <property type="match status" value="1"/>
</dbReference>
<protein>
    <submittedName>
        <fullName evidence="3">VWA domain-containing protein</fullName>
    </submittedName>
</protein>
<feature type="region of interest" description="Disordered" evidence="1">
    <location>
        <begin position="867"/>
        <end position="887"/>
    </location>
</feature>
<evidence type="ECO:0000313" key="4">
    <source>
        <dbReference type="Proteomes" id="UP000778578"/>
    </source>
</evidence>
<accession>A0ABS7Q7U2</accession>
<keyword evidence="4" id="KW-1185">Reference proteome</keyword>
<feature type="compositionally biased region" description="Basic and acidic residues" evidence="1">
    <location>
        <begin position="640"/>
        <end position="649"/>
    </location>
</feature>
<feature type="region of interest" description="Disordered" evidence="1">
    <location>
        <begin position="388"/>
        <end position="413"/>
    </location>
</feature>
<dbReference type="PROSITE" id="PS50234">
    <property type="entry name" value="VWFA"/>
    <property type="match status" value="1"/>
</dbReference>